<reference evidence="1" key="1">
    <citation type="submission" date="2021-01" db="EMBL/GenBank/DDBJ databases">
        <title>Whole genome shotgun sequence of Sinosporangium siamense NBRC 109515.</title>
        <authorList>
            <person name="Komaki H."/>
            <person name="Tamura T."/>
        </authorList>
    </citation>
    <scope>NUCLEOTIDE SEQUENCE</scope>
    <source>
        <strain evidence="1">NBRC 109515</strain>
    </source>
</reference>
<proteinExistence type="predicted"/>
<evidence type="ECO:0000313" key="1">
    <source>
        <dbReference type="EMBL" id="GII94939.1"/>
    </source>
</evidence>
<comment type="caution">
    <text evidence="1">The sequence shown here is derived from an EMBL/GenBank/DDBJ whole genome shotgun (WGS) entry which is preliminary data.</text>
</comment>
<protein>
    <submittedName>
        <fullName evidence="1">Uncharacterized protein</fullName>
    </submittedName>
</protein>
<sequence length="161" mass="17526">MTATATIETIWCLRQGTGADSDVNQALCDIIPAFFLEEIGERSLADFVKGLPGVARAMDSAHDDPDDLYLTADTSGKLDHSIWPPGYTTVDMRADQSVAPGLCIPVSHTQNLSLWDHDIGSGDDHLGSITIFEAERGGGELVKLAKSDDESSYYYIKYRVD</sequence>
<dbReference type="RefSeq" id="WP_204029909.1">
    <property type="nucleotide sequence ID" value="NZ_BOOW01000032.1"/>
</dbReference>
<dbReference type="Proteomes" id="UP000606172">
    <property type="component" value="Unassembled WGS sequence"/>
</dbReference>
<gene>
    <name evidence="1" type="ORF">Ssi02_51700</name>
</gene>
<organism evidence="1 2">
    <name type="scientific">Sinosporangium siamense</name>
    <dbReference type="NCBI Taxonomy" id="1367973"/>
    <lineage>
        <taxon>Bacteria</taxon>
        <taxon>Bacillati</taxon>
        <taxon>Actinomycetota</taxon>
        <taxon>Actinomycetes</taxon>
        <taxon>Streptosporangiales</taxon>
        <taxon>Streptosporangiaceae</taxon>
        <taxon>Sinosporangium</taxon>
    </lineage>
</organism>
<evidence type="ECO:0000313" key="2">
    <source>
        <dbReference type="Proteomes" id="UP000606172"/>
    </source>
</evidence>
<keyword evidence="2" id="KW-1185">Reference proteome</keyword>
<dbReference type="AlphaFoldDB" id="A0A919VEA9"/>
<name>A0A919VEA9_9ACTN</name>
<accession>A0A919VEA9</accession>
<dbReference type="EMBL" id="BOOW01000032">
    <property type="protein sequence ID" value="GII94939.1"/>
    <property type="molecule type" value="Genomic_DNA"/>
</dbReference>